<organism evidence="10 11">
    <name type="scientific">Anaeromassilibacillus senegalensis</name>
    <dbReference type="NCBI Taxonomy" id="1673717"/>
    <lineage>
        <taxon>Bacteria</taxon>
        <taxon>Bacillati</taxon>
        <taxon>Bacillota</taxon>
        <taxon>Clostridia</taxon>
        <taxon>Eubacteriales</taxon>
        <taxon>Acutalibacteraceae</taxon>
        <taxon>Anaeromassilibacillus</taxon>
    </lineage>
</organism>
<proteinExistence type="inferred from homology"/>
<evidence type="ECO:0000256" key="4">
    <source>
        <dbReference type="ARBA" id="ARBA00022475"/>
    </source>
</evidence>
<comment type="similarity">
    <text evidence="2 8">Belongs to the prokaryotic riboflavin transporter (P-RFT) (TC 2.A.87) family.</text>
</comment>
<evidence type="ECO:0000256" key="7">
    <source>
        <dbReference type="ARBA" id="ARBA00023136"/>
    </source>
</evidence>
<feature type="transmembrane region" description="Helical" evidence="9">
    <location>
        <begin position="12"/>
        <end position="37"/>
    </location>
</feature>
<accession>A0ABS9MLP2</accession>
<evidence type="ECO:0000256" key="3">
    <source>
        <dbReference type="ARBA" id="ARBA00022448"/>
    </source>
</evidence>
<evidence type="ECO:0000313" key="10">
    <source>
        <dbReference type="EMBL" id="MCG4611739.1"/>
    </source>
</evidence>
<keyword evidence="6 9" id="KW-1133">Transmembrane helix</keyword>
<keyword evidence="7 8" id="KW-0472">Membrane</keyword>
<dbReference type="EMBL" id="JAKNHQ010000021">
    <property type="protein sequence ID" value="MCG4611739.1"/>
    <property type="molecule type" value="Genomic_DNA"/>
</dbReference>
<keyword evidence="5 9" id="KW-0812">Transmembrane</keyword>
<keyword evidence="11" id="KW-1185">Reference proteome</keyword>
<evidence type="ECO:0000256" key="5">
    <source>
        <dbReference type="ARBA" id="ARBA00022692"/>
    </source>
</evidence>
<dbReference type="PANTHER" id="PTHR38438:SF1">
    <property type="entry name" value="RIBOFLAVIN TRANSPORTER RIBU"/>
    <property type="match status" value="1"/>
</dbReference>
<dbReference type="Proteomes" id="UP001298681">
    <property type="component" value="Unassembled WGS sequence"/>
</dbReference>
<evidence type="ECO:0000256" key="9">
    <source>
        <dbReference type="SAM" id="Phobius"/>
    </source>
</evidence>
<dbReference type="PIRSF" id="PIRSF037778">
    <property type="entry name" value="UCP037778_transp_RibU"/>
    <property type="match status" value="1"/>
</dbReference>
<gene>
    <name evidence="10" type="ORF">L0P57_12455</name>
</gene>
<keyword evidence="4 8" id="KW-1003">Cell membrane</keyword>
<feature type="transmembrane region" description="Helical" evidence="9">
    <location>
        <begin position="149"/>
        <end position="172"/>
    </location>
</feature>
<sequence length="189" mass="20296">MKTNTKDNVIRMAQMGMLAAIAIVLVTVTQFPIIPAAPFMKYDMADVPILLGTLLFGTVPGLVILLVVSLIQAFLLGGDGWIGLVMHVVASGALVVLVGQFSGWHHKFRDTVAGMVLGTLAMTALMIPLNLVLTSYFQGVPMQAVVDMIIPVIIPFNLIKASANCVITAIVFKALQPFVRRHKDLVGQS</sequence>
<keyword evidence="3 8" id="KW-0813">Transport</keyword>
<evidence type="ECO:0000256" key="1">
    <source>
        <dbReference type="ARBA" id="ARBA00004651"/>
    </source>
</evidence>
<dbReference type="Gene3D" id="1.10.1760.20">
    <property type="match status" value="1"/>
</dbReference>
<dbReference type="InterPro" id="IPR024529">
    <property type="entry name" value="ECF_trnsprt_substrate-spec"/>
</dbReference>
<protein>
    <recommendedName>
        <fullName evidence="8">Riboflavin transporter</fullName>
    </recommendedName>
</protein>
<comment type="function">
    <text evidence="8">Probably a riboflavin-binding protein that interacts with the energy-coupling factor (ECF) ABC-transporter complex.</text>
</comment>
<evidence type="ECO:0000256" key="6">
    <source>
        <dbReference type="ARBA" id="ARBA00022989"/>
    </source>
</evidence>
<feature type="transmembrane region" description="Helical" evidence="9">
    <location>
        <begin position="49"/>
        <end position="75"/>
    </location>
</feature>
<comment type="caution">
    <text evidence="10">The sequence shown here is derived from an EMBL/GenBank/DDBJ whole genome shotgun (WGS) entry which is preliminary data.</text>
</comment>
<evidence type="ECO:0000313" key="11">
    <source>
        <dbReference type="Proteomes" id="UP001298681"/>
    </source>
</evidence>
<dbReference type="InterPro" id="IPR025720">
    <property type="entry name" value="RibU"/>
</dbReference>
<dbReference type="RefSeq" id="WP_191362855.1">
    <property type="nucleotide sequence ID" value="NZ_JAKNHQ010000021.1"/>
</dbReference>
<feature type="transmembrane region" description="Helical" evidence="9">
    <location>
        <begin position="111"/>
        <end position="137"/>
    </location>
</feature>
<feature type="transmembrane region" description="Helical" evidence="9">
    <location>
        <begin position="81"/>
        <end position="99"/>
    </location>
</feature>
<name>A0ABS9MLP2_9FIRM</name>
<reference evidence="10 11" key="1">
    <citation type="submission" date="2022-01" db="EMBL/GenBank/DDBJ databases">
        <title>Collection of gut derived symbiotic bacterial strains cultured from healthy donors.</title>
        <authorList>
            <person name="Lin H."/>
            <person name="Kohout C."/>
            <person name="Waligurski E."/>
            <person name="Pamer E.G."/>
        </authorList>
    </citation>
    <scope>NUCLEOTIDE SEQUENCE [LARGE SCALE GENOMIC DNA]</scope>
    <source>
        <strain evidence="10 11">DFI.7.58</strain>
    </source>
</reference>
<evidence type="ECO:0000256" key="2">
    <source>
        <dbReference type="ARBA" id="ARBA00005540"/>
    </source>
</evidence>
<dbReference type="Pfam" id="PF12822">
    <property type="entry name" value="ECF_trnsprt"/>
    <property type="match status" value="1"/>
</dbReference>
<dbReference type="PANTHER" id="PTHR38438">
    <property type="entry name" value="RIBOFLAVIN TRANSPORTER RIBU"/>
    <property type="match status" value="1"/>
</dbReference>
<comment type="subcellular location">
    <subcellularLocation>
        <location evidence="1">Cell membrane</location>
        <topology evidence="1">Multi-pass membrane protein</topology>
    </subcellularLocation>
</comment>
<evidence type="ECO:0000256" key="8">
    <source>
        <dbReference type="PIRNR" id="PIRNR037778"/>
    </source>
</evidence>